<dbReference type="KEGG" id="ruv:EC9_51450"/>
<evidence type="ECO:0000313" key="2">
    <source>
        <dbReference type="EMBL" id="QDS90927.1"/>
    </source>
</evidence>
<dbReference type="AlphaFoldDB" id="A0A517M815"/>
<evidence type="ECO:0000313" key="3">
    <source>
        <dbReference type="Proteomes" id="UP000319557"/>
    </source>
</evidence>
<keyword evidence="3" id="KW-1185">Reference proteome</keyword>
<evidence type="ECO:0000256" key="1">
    <source>
        <dbReference type="SAM" id="MobiDB-lite"/>
    </source>
</evidence>
<dbReference type="OrthoDB" id="262002at2"/>
<organism evidence="2 3">
    <name type="scientific">Rosistilla ulvae</name>
    <dbReference type="NCBI Taxonomy" id="1930277"/>
    <lineage>
        <taxon>Bacteria</taxon>
        <taxon>Pseudomonadati</taxon>
        <taxon>Planctomycetota</taxon>
        <taxon>Planctomycetia</taxon>
        <taxon>Pirellulales</taxon>
        <taxon>Pirellulaceae</taxon>
        <taxon>Rosistilla</taxon>
    </lineage>
</organism>
<dbReference type="RefSeq" id="WP_145348655.1">
    <property type="nucleotide sequence ID" value="NZ_CP036261.1"/>
</dbReference>
<feature type="region of interest" description="Disordered" evidence="1">
    <location>
        <begin position="1"/>
        <end position="64"/>
    </location>
</feature>
<name>A0A517M815_9BACT</name>
<feature type="compositionally biased region" description="Polar residues" evidence="1">
    <location>
        <begin position="1"/>
        <end position="11"/>
    </location>
</feature>
<proteinExistence type="predicted"/>
<accession>A0A517M815</accession>
<gene>
    <name evidence="2" type="ORF">EC9_51450</name>
</gene>
<feature type="compositionally biased region" description="Basic and acidic residues" evidence="1">
    <location>
        <begin position="47"/>
        <end position="59"/>
    </location>
</feature>
<dbReference type="Proteomes" id="UP000319557">
    <property type="component" value="Chromosome"/>
</dbReference>
<sequence length="100" mass="11268">MNNSRLTSPTNHLGHDGKTAEAHYLQVTPEHWERAKENATNGAESSLKSEEPPEQERRGNTGGNIRAISQAFTAFEAQKNQRFSRQTPPKHWLFAKKSTP</sequence>
<dbReference type="EMBL" id="CP036261">
    <property type="protein sequence ID" value="QDS90927.1"/>
    <property type="molecule type" value="Genomic_DNA"/>
</dbReference>
<reference evidence="2 3" key="1">
    <citation type="submission" date="2019-02" db="EMBL/GenBank/DDBJ databases">
        <title>Deep-cultivation of Planctomycetes and their phenomic and genomic characterization uncovers novel biology.</title>
        <authorList>
            <person name="Wiegand S."/>
            <person name="Jogler M."/>
            <person name="Boedeker C."/>
            <person name="Pinto D."/>
            <person name="Vollmers J."/>
            <person name="Rivas-Marin E."/>
            <person name="Kohn T."/>
            <person name="Peeters S.H."/>
            <person name="Heuer A."/>
            <person name="Rast P."/>
            <person name="Oberbeckmann S."/>
            <person name="Bunk B."/>
            <person name="Jeske O."/>
            <person name="Meyerdierks A."/>
            <person name="Storesund J.E."/>
            <person name="Kallscheuer N."/>
            <person name="Luecker S."/>
            <person name="Lage O.M."/>
            <person name="Pohl T."/>
            <person name="Merkel B.J."/>
            <person name="Hornburger P."/>
            <person name="Mueller R.-W."/>
            <person name="Bruemmer F."/>
            <person name="Labrenz M."/>
            <person name="Spormann A.M."/>
            <person name="Op den Camp H."/>
            <person name="Overmann J."/>
            <person name="Amann R."/>
            <person name="Jetten M.S.M."/>
            <person name="Mascher T."/>
            <person name="Medema M.H."/>
            <person name="Devos D.P."/>
            <person name="Kaster A.-K."/>
            <person name="Ovreas L."/>
            <person name="Rohde M."/>
            <person name="Galperin M.Y."/>
            <person name="Jogler C."/>
        </authorList>
    </citation>
    <scope>NUCLEOTIDE SEQUENCE [LARGE SCALE GENOMIC DNA]</scope>
    <source>
        <strain evidence="2 3">EC9</strain>
    </source>
</reference>
<protein>
    <submittedName>
        <fullName evidence="2">Uncharacterized protein</fullName>
    </submittedName>
</protein>
<feature type="region of interest" description="Disordered" evidence="1">
    <location>
        <begin position="80"/>
        <end position="100"/>
    </location>
</feature>